<feature type="region of interest" description="Disordered" evidence="2">
    <location>
        <begin position="1"/>
        <end position="29"/>
    </location>
</feature>
<dbReference type="Gene3D" id="2.60.40.420">
    <property type="entry name" value="Cupredoxins - blue copper proteins"/>
    <property type="match status" value="3"/>
</dbReference>
<evidence type="ECO:0000313" key="6">
    <source>
        <dbReference type="Proteomes" id="UP000466794"/>
    </source>
</evidence>
<dbReference type="AlphaFoldDB" id="A0A7K1V2D0"/>
<evidence type="ECO:0000256" key="2">
    <source>
        <dbReference type="SAM" id="MobiDB-lite"/>
    </source>
</evidence>
<dbReference type="GO" id="GO:0005507">
    <property type="term" value="F:copper ion binding"/>
    <property type="evidence" value="ECO:0007669"/>
    <property type="project" value="InterPro"/>
</dbReference>
<dbReference type="RefSeq" id="WP_157390260.1">
    <property type="nucleotide sequence ID" value="NZ_WRPP01000005.1"/>
</dbReference>
<reference evidence="5 6" key="1">
    <citation type="submission" date="2019-12" db="EMBL/GenBank/DDBJ databases">
        <title>Nocardia sp. nov. ET3-3 isolated from soil.</title>
        <authorList>
            <person name="Kanchanasin P."/>
            <person name="Tanasupawat S."/>
            <person name="Yuki M."/>
            <person name="Kudo T."/>
        </authorList>
    </citation>
    <scope>NUCLEOTIDE SEQUENCE [LARGE SCALE GENOMIC DNA]</scope>
    <source>
        <strain evidence="5 6">ET3-3</strain>
    </source>
</reference>
<dbReference type="EMBL" id="WRPP01000005">
    <property type="protein sequence ID" value="MVU80677.1"/>
    <property type="molecule type" value="Genomic_DNA"/>
</dbReference>
<feature type="domain" description="Plastocyanin-like" evidence="3">
    <location>
        <begin position="422"/>
        <end position="527"/>
    </location>
</feature>
<proteinExistence type="inferred from homology"/>
<keyword evidence="6" id="KW-1185">Reference proteome</keyword>
<name>A0A7K1V2D0_9NOCA</name>
<accession>A0A7K1V2D0</accession>
<evidence type="ECO:0000313" key="5">
    <source>
        <dbReference type="EMBL" id="MVU80677.1"/>
    </source>
</evidence>
<dbReference type="PANTHER" id="PTHR48267">
    <property type="entry name" value="CUPREDOXIN SUPERFAMILY PROTEIN"/>
    <property type="match status" value="1"/>
</dbReference>
<dbReference type="CDD" id="cd13844">
    <property type="entry name" value="CuRO_1_BOD_CotA_like"/>
    <property type="match status" value="1"/>
</dbReference>
<dbReference type="InterPro" id="IPR011707">
    <property type="entry name" value="Cu-oxidase-like_N"/>
</dbReference>
<dbReference type="Pfam" id="PF07731">
    <property type="entry name" value="Cu-oxidase_2"/>
    <property type="match status" value="1"/>
</dbReference>
<dbReference type="Pfam" id="PF07732">
    <property type="entry name" value="Cu-oxidase_3"/>
    <property type="match status" value="1"/>
</dbReference>
<dbReference type="SUPFAM" id="SSF49503">
    <property type="entry name" value="Cupredoxins"/>
    <property type="match status" value="3"/>
</dbReference>
<protein>
    <submittedName>
        <fullName evidence="5">Multicopper oxidase domain-containing protein</fullName>
    </submittedName>
</protein>
<comment type="similarity">
    <text evidence="1">Belongs to the multicopper oxidase family.</text>
</comment>
<dbReference type="InterPro" id="IPR008972">
    <property type="entry name" value="Cupredoxin"/>
</dbReference>
<evidence type="ECO:0000259" key="4">
    <source>
        <dbReference type="Pfam" id="PF07732"/>
    </source>
</evidence>
<gene>
    <name evidence="5" type="ORF">GPX89_25925</name>
</gene>
<feature type="domain" description="Plastocyanin-like" evidence="4">
    <location>
        <begin position="133"/>
        <end position="201"/>
    </location>
</feature>
<sequence length="589" mass="64415">MTAALAAGGWAATRAPTTGADPVVSQPDPTVDTVAPPSPKVQPFVDELPVPPVIRGSRTLTVGAGTHRFHRDLGVAPTWSYGGAPYLGPTIEARAGEPIELTFSNELGPHLFAGDVDTTIDDHTTDRDRVAPRVSVHLHGGVTPPDMDGHAEDTFRPGETKFYRHFNRQGAATLWYHDHAMGLTRLNVVAGLAGLYLLRDDYDTGTAANTLGLPSGEFEMPLAIADRRFNDDGSLRFHTVRWIQDGRWEGGMLGDLITINGAVHPRLDVARGMYRFRVLNASNFREYRLSFSNRTRFWVIGNDSGLLDQPAYIDEMEIAPGERVDIVADFTGLGAGDSVDLINSFQYGPGFAQIIGAQTITSLMRFVGTGTAGFASAPPITLRGGKRQSPALPPAPTADRRRVITLTQWPAHSWPPFTNTLNNLCYQDDPIPEPRQGTTEIWEFVNISPESHPMHLHLVHGRILNRQAFDPIGYLASNPVPPVGTYWAPEPDRFLQGDPQPPHAWETGLKDTITCPAGMVTRVAFAFPTADELGFDPDATFPVPAPPHTGPARAGHAHTDQATAQGYVWHCHLIDHEDECMMSRYHLRA</sequence>
<feature type="compositionally biased region" description="Low complexity" evidence="2">
    <location>
        <begin position="1"/>
        <end position="20"/>
    </location>
</feature>
<dbReference type="InterPro" id="IPR045087">
    <property type="entry name" value="Cu-oxidase_fam"/>
</dbReference>
<dbReference type="InterPro" id="IPR011706">
    <property type="entry name" value="Cu-oxidase_C"/>
</dbReference>
<dbReference type="Proteomes" id="UP000466794">
    <property type="component" value="Unassembled WGS sequence"/>
</dbReference>
<evidence type="ECO:0000259" key="3">
    <source>
        <dbReference type="Pfam" id="PF07731"/>
    </source>
</evidence>
<organism evidence="5 6">
    <name type="scientific">Nocardia terrae</name>
    <dbReference type="NCBI Taxonomy" id="2675851"/>
    <lineage>
        <taxon>Bacteria</taxon>
        <taxon>Bacillati</taxon>
        <taxon>Actinomycetota</taxon>
        <taxon>Actinomycetes</taxon>
        <taxon>Mycobacteriales</taxon>
        <taxon>Nocardiaceae</taxon>
        <taxon>Nocardia</taxon>
    </lineage>
</organism>
<dbReference type="PANTHER" id="PTHR48267:SF1">
    <property type="entry name" value="BILIRUBIN OXIDASE"/>
    <property type="match status" value="1"/>
</dbReference>
<evidence type="ECO:0000256" key="1">
    <source>
        <dbReference type="ARBA" id="ARBA00010609"/>
    </source>
</evidence>
<dbReference type="GO" id="GO:0016491">
    <property type="term" value="F:oxidoreductase activity"/>
    <property type="evidence" value="ECO:0007669"/>
    <property type="project" value="InterPro"/>
</dbReference>
<comment type="caution">
    <text evidence="5">The sequence shown here is derived from an EMBL/GenBank/DDBJ whole genome shotgun (WGS) entry which is preliminary data.</text>
</comment>